<organism evidence="1 2">
    <name type="scientific">Periconia digitata</name>
    <dbReference type="NCBI Taxonomy" id="1303443"/>
    <lineage>
        <taxon>Eukaryota</taxon>
        <taxon>Fungi</taxon>
        <taxon>Dikarya</taxon>
        <taxon>Ascomycota</taxon>
        <taxon>Pezizomycotina</taxon>
        <taxon>Dothideomycetes</taxon>
        <taxon>Pleosporomycetidae</taxon>
        <taxon>Pleosporales</taxon>
        <taxon>Massarineae</taxon>
        <taxon>Periconiaceae</taxon>
        <taxon>Periconia</taxon>
    </lineage>
</organism>
<reference evidence="1" key="1">
    <citation type="submission" date="2023-01" db="EMBL/GenBank/DDBJ databases">
        <authorList>
            <person name="Van Ghelder C."/>
            <person name="Rancurel C."/>
        </authorList>
    </citation>
    <scope>NUCLEOTIDE SEQUENCE</scope>
    <source>
        <strain evidence="1">CNCM I-4278</strain>
    </source>
</reference>
<accession>A0A9W4UAE7</accession>
<comment type="caution">
    <text evidence="1">The sequence shown here is derived from an EMBL/GenBank/DDBJ whole genome shotgun (WGS) entry which is preliminary data.</text>
</comment>
<dbReference type="Proteomes" id="UP001152607">
    <property type="component" value="Unassembled WGS sequence"/>
</dbReference>
<dbReference type="EMBL" id="CAOQHR010000002">
    <property type="protein sequence ID" value="CAI6329648.1"/>
    <property type="molecule type" value="Genomic_DNA"/>
</dbReference>
<dbReference type="AlphaFoldDB" id="A0A9W4UAE7"/>
<name>A0A9W4UAE7_9PLEO</name>
<proteinExistence type="predicted"/>
<evidence type="ECO:0000313" key="1">
    <source>
        <dbReference type="EMBL" id="CAI6329648.1"/>
    </source>
</evidence>
<sequence length="55" mass="5901">MIHRPWLASLTTRGKTAATTYPVSLSRAAAANQLPTLKSYPWSRDSQIVTDGAAA</sequence>
<keyword evidence="2" id="KW-1185">Reference proteome</keyword>
<evidence type="ECO:0000313" key="2">
    <source>
        <dbReference type="Proteomes" id="UP001152607"/>
    </source>
</evidence>
<protein>
    <submittedName>
        <fullName evidence="1">Uncharacterized protein</fullName>
    </submittedName>
</protein>
<gene>
    <name evidence="1" type="ORF">PDIGIT_LOCUS4148</name>
</gene>